<dbReference type="Pfam" id="PF08751">
    <property type="entry name" value="TrwC"/>
    <property type="match status" value="1"/>
</dbReference>
<dbReference type="Pfam" id="PF13604">
    <property type="entry name" value="AAA_30"/>
    <property type="match status" value="1"/>
</dbReference>
<evidence type="ECO:0000313" key="5">
    <source>
        <dbReference type="Proteomes" id="UP000222056"/>
    </source>
</evidence>
<sequence length="1068" mass="116284">MLSIGKLGQGQADYYLQAVGQGIEDYYTGAGEAPGRWLGSAADELGADGEVDAAALHAALTGNHPLTGAQLARPPRGGIRVPGFDLTFSAPKSVSVLFGLGDAALSREVRDAHEAAVEAALGYMERQAAVARRGRGGTESVLGNGFVGAAFRHRTSRAGDPQLHTHVLVANMTRGPDGRWTALDARRLYAQAKTGGYLYQAHLRAELTRRLGVEWTTIHRGAAEVDGIPARVLRSFSRRRAEIEEQMRDRGDTSSRAAQVAALDTRQAKDYAVAPASLAARWRDQARALGFEPDSVRDLTGRQQPRHLAPSAERAIHDHLGGPDGLTRQRSTFARREVIQAWCEQLPDGAPVADVERLADDFITSERAVPLAADVRGLTGTDVIRRADGRVVPATADERPHSTPELLALERALIERAAARHDDRVGVVSTDAVDAALTGRPTLSSEQEQMIRRLTTEGAGVAVVVGKAGTGKTFALDAAREAWERQGYRVVGAALARRAARELQDGSGIESTSVAALLQDLRDGGERSLLGRGRCVLVIDEAGMVGTRQLAELLDHAAAARAKVVLVGDDRQLPEIDAGGAFRGLAHRLRPIELVENRRQQHQWEREALDLLREGRAAEAIARYEERGRVVLADTAGEAHDRLVADWWTAASRGEEAVMVAARRVDVAELNARARALMARDGRLGSTEIEVAGRRFATGDHVVALANARRLGVLNGTRGVVTHVDTTAHALELATPDGTRILLPAGYLDARTPRGGATLDHGYAITGHKSQGMTTGRAFVLGTEGLYREWGYVGLSRGRTENRLYLVAPEPPERDEYAPPEARKDALEAAISALGRSRAQHMATDVEQQAKVQALSHEQLRSELDRLRPQTIASSSPVQKRLERQLRSVKQQRLAAEERAASEPSASELQRDAEDARLSAARAHALERARDLAAQERTLERRLEQAQVAAPARDSAYVAVLDAELRRRTDVAVQKAIADPPAYVIAAVGERPDRLAHRRAWYRAVRQIETYRWRYGVRDNECALGAEPPRNDIGMRAAWRDAKNEIVRAQQEIEQTAERHRDAARAVE</sequence>
<name>A0A1H6FI03_THEAL</name>
<dbReference type="CDD" id="cd18809">
    <property type="entry name" value="SF1_C_RecD"/>
    <property type="match status" value="1"/>
</dbReference>
<feature type="domain" description="TrwC relaxase" evidence="3">
    <location>
        <begin position="11"/>
        <end position="288"/>
    </location>
</feature>
<organism evidence="4 5">
    <name type="scientific">Thermoleophilum album</name>
    <dbReference type="NCBI Taxonomy" id="29539"/>
    <lineage>
        <taxon>Bacteria</taxon>
        <taxon>Bacillati</taxon>
        <taxon>Actinomycetota</taxon>
        <taxon>Thermoleophilia</taxon>
        <taxon>Thermoleophilales</taxon>
        <taxon>Thermoleophilaceae</taxon>
        <taxon>Thermoleophilum</taxon>
    </lineage>
</organism>
<dbReference type="InterPro" id="IPR014862">
    <property type="entry name" value="TrwC"/>
</dbReference>
<dbReference type="STRING" id="29539.SAMN02745716_0314"/>
<dbReference type="Gene3D" id="3.40.50.300">
    <property type="entry name" value="P-loop containing nucleotide triphosphate hydrolases"/>
    <property type="match status" value="2"/>
</dbReference>
<dbReference type="EMBL" id="FNWJ01000001">
    <property type="protein sequence ID" value="SEH10461.1"/>
    <property type="molecule type" value="Genomic_DNA"/>
</dbReference>
<keyword evidence="1" id="KW-0175">Coiled coil</keyword>
<dbReference type="RefSeq" id="WP_093115602.1">
    <property type="nucleotide sequence ID" value="NZ_FNWJ01000001.1"/>
</dbReference>
<dbReference type="NCBIfam" id="TIGR02686">
    <property type="entry name" value="relax_trwC"/>
    <property type="match status" value="1"/>
</dbReference>
<feature type="region of interest" description="Disordered" evidence="2">
    <location>
        <begin position="861"/>
        <end position="915"/>
    </location>
</feature>
<dbReference type="InterPro" id="IPR027417">
    <property type="entry name" value="P-loop_NTPase"/>
</dbReference>
<evidence type="ECO:0000259" key="3">
    <source>
        <dbReference type="Pfam" id="PF08751"/>
    </source>
</evidence>
<evidence type="ECO:0000256" key="1">
    <source>
        <dbReference type="SAM" id="Coils"/>
    </source>
</evidence>
<proteinExistence type="predicted"/>
<gene>
    <name evidence="4" type="ORF">SAMN02745716_0314</name>
</gene>
<evidence type="ECO:0000313" key="4">
    <source>
        <dbReference type="EMBL" id="SEH10461.1"/>
    </source>
</evidence>
<feature type="coiled-coil region" evidence="1">
    <location>
        <begin position="1039"/>
        <end position="1066"/>
    </location>
</feature>
<dbReference type="OrthoDB" id="4524286at2"/>
<evidence type="ECO:0000256" key="2">
    <source>
        <dbReference type="SAM" id="MobiDB-lite"/>
    </source>
</evidence>
<protein>
    <submittedName>
        <fullName evidence="4">Ti-type conjugative transfer relaxase TraA</fullName>
    </submittedName>
</protein>
<dbReference type="AlphaFoldDB" id="A0A1H6FI03"/>
<keyword evidence="5" id="KW-1185">Reference proteome</keyword>
<dbReference type="InterPro" id="IPR014059">
    <property type="entry name" value="TraI/TrwC_relax"/>
</dbReference>
<dbReference type="SUPFAM" id="SSF52540">
    <property type="entry name" value="P-loop containing nucleoside triphosphate hydrolases"/>
    <property type="match status" value="2"/>
</dbReference>
<dbReference type="SUPFAM" id="SSF55464">
    <property type="entry name" value="Origin of replication-binding domain, RBD-like"/>
    <property type="match status" value="1"/>
</dbReference>
<dbReference type="NCBIfam" id="NF041492">
    <property type="entry name" value="MobF"/>
    <property type="match status" value="1"/>
</dbReference>
<dbReference type="Gene3D" id="2.30.30.940">
    <property type="match status" value="1"/>
</dbReference>
<dbReference type="Proteomes" id="UP000222056">
    <property type="component" value="Unassembled WGS sequence"/>
</dbReference>
<accession>A0A1H6FI03</accession>
<reference evidence="5" key="1">
    <citation type="submission" date="2016-10" db="EMBL/GenBank/DDBJ databases">
        <authorList>
            <person name="Varghese N."/>
            <person name="Submissions S."/>
        </authorList>
    </citation>
    <scope>NUCLEOTIDE SEQUENCE [LARGE SCALE GENOMIC DNA]</scope>
    <source>
        <strain evidence="5">ATCC 35263</strain>
    </source>
</reference>